<dbReference type="RefSeq" id="WP_202833094.1">
    <property type="nucleotide sequence ID" value="NZ_JAETWB010000008.1"/>
</dbReference>
<evidence type="ECO:0000313" key="2">
    <source>
        <dbReference type="EMBL" id="MBL6079856.1"/>
    </source>
</evidence>
<keyword evidence="3" id="KW-1185">Reference proteome</keyword>
<sequence>MKNQSSNNIHHGYEAARAEAATQDLAEAPSDGWDAPPAASRAGAPAPRGSAA</sequence>
<reference evidence="2 3" key="1">
    <citation type="submission" date="2021-01" db="EMBL/GenBank/DDBJ databases">
        <title>Belnapia mucosa sp. nov. and Belnapia arida sp. nov., isolated from the Tabernas Desert (Almeria, Spain).</title>
        <authorList>
            <person name="Molina-Menor E."/>
            <person name="Vidal-Verdu A."/>
            <person name="Calonge A."/>
            <person name="Satari L."/>
            <person name="Pereto J."/>
            <person name="Porcar M."/>
        </authorList>
    </citation>
    <scope>NUCLEOTIDE SEQUENCE [LARGE SCALE GENOMIC DNA]</scope>
    <source>
        <strain evidence="2 3">T18</strain>
    </source>
</reference>
<name>A0ABS1U989_9PROT</name>
<dbReference type="Proteomes" id="UP000660885">
    <property type="component" value="Unassembled WGS sequence"/>
</dbReference>
<accession>A0ABS1U989</accession>
<dbReference type="EMBL" id="JAETWB010000008">
    <property type="protein sequence ID" value="MBL6079856.1"/>
    <property type="molecule type" value="Genomic_DNA"/>
</dbReference>
<evidence type="ECO:0000256" key="1">
    <source>
        <dbReference type="SAM" id="MobiDB-lite"/>
    </source>
</evidence>
<proteinExistence type="predicted"/>
<feature type="region of interest" description="Disordered" evidence="1">
    <location>
        <begin position="1"/>
        <end position="52"/>
    </location>
</feature>
<organism evidence="2 3">
    <name type="scientific">Belnapia arida</name>
    <dbReference type="NCBI Taxonomy" id="2804533"/>
    <lineage>
        <taxon>Bacteria</taxon>
        <taxon>Pseudomonadati</taxon>
        <taxon>Pseudomonadota</taxon>
        <taxon>Alphaproteobacteria</taxon>
        <taxon>Acetobacterales</taxon>
        <taxon>Roseomonadaceae</taxon>
        <taxon>Belnapia</taxon>
    </lineage>
</organism>
<feature type="compositionally biased region" description="Low complexity" evidence="1">
    <location>
        <begin position="35"/>
        <end position="52"/>
    </location>
</feature>
<evidence type="ECO:0000313" key="3">
    <source>
        <dbReference type="Proteomes" id="UP000660885"/>
    </source>
</evidence>
<comment type="caution">
    <text evidence="2">The sequence shown here is derived from an EMBL/GenBank/DDBJ whole genome shotgun (WGS) entry which is preliminary data.</text>
</comment>
<gene>
    <name evidence="2" type="ORF">JMJ56_17695</name>
</gene>
<protein>
    <submittedName>
        <fullName evidence="2">Uncharacterized protein</fullName>
    </submittedName>
</protein>